<dbReference type="Pfam" id="PF00875">
    <property type="entry name" value="DNA_photolyase"/>
    <property type="match status" value="1"/>
</dbReference>
<dbReference type="InterPro" id="IPR036134">
    <property type="entry name" value="Crypto/Photolyase_FAD-like_sf"/>
</dbReference>
<evidence type="ECO:0000256" key="2">
    <source>
        <dbReference type="ARBA" id="ARBA00022630"/>
    </source>
</evidence>
<dbReference type="PROSITE" id="PS51645">
    <property type="entry name" value="PHR_CRY_ALPHA_BETA"/>
    <property type="match status" value="1"/>
</dbReference>
<dbReference type="InterPro" id="IPR014729">
    <property type="entry name" value="Rossmann-like_a/b/a_fold"/>
</dbReference>
<dbReference type="Gene3D" id="1.10.579.10">
    <property type="entry name" value="DNA Cyclobutane Dipyrimidine Photolyase, subunit A, domain 3"/>
    <property type="match status" value="1"/>
</dbReference>
<accession>A0A2V2LN87</accession>
<keyword evidence="2 4" id="KW-0285">Flavoprotein</keyword>
<dbReference type="SUPFAM" id="SSF48173">
    <property type="entry name" value="Cryptochrome/photolyase FAD-binding domain"/>
    <property type="match status" value="1"/>
</dbReference>
<dbReference type="InterPro" id="IPR002081">
    <property type="entry name" value="Cryptochrome/DNA_photolyase_1"/>
</dbReference>
<keyword evidence="3 4" id="KW-0274">FAD</keyword>
<dbReference type="EMBL" id="QGKU01000030">
    <property type="protein sequence ID" value="PWR03183.1"/>
    <property type="molecule type" value="Genomic_DNA"/>
</dbReference>
<feature type="region of interest" description="Disordered" evidence="5">
    <location>
        <begin position="478"/>
        <end position="515"/>
    </location>
</feature>
<dbReference type="Pfam" id="PF03441">
    <property type="entry name" value="FAD_binding_7"/>
    <property type="match status" value="1"/>
</dbReference>
<protein>
    <submittedName>
        <fullName evidence="7">Deoxyribodipyrimidine photolyase</fullName>
    </submittedName>
</protein>
<keyword evidence="8" id="KW-1185">Reference proteome</keyword>
<dbReference type="Proteomes" id="UP000245680">
    <property type="component" value="Unassembled WGS sequence"/>
</dbReference>
<evidence type="ECO:0000256" key="4">
    <source>
        <dbReference type="PIRSR" id="PIRSR602081-1"/>
    </source>
</evidence>
<organism evidence="7 8">
    <name type="scientific">Meridianimarinicoccus roseus</name>
    <dbReference type="NCBI Taxonomy" id="2072018"/>
    <lineage>
        <taxon>Bacteria</taxon>
        <taxon>Pseudomonadati</taxon>
        <taxon>Pseudomonadota</taxon>
        <taxon>Alphaproteobacteria</taxon>
        <taxon>Rhodobacterales</taxon>
        <taxon>Paracoccaceae</taxon>
        <taxon>Meridianimarinicoccus</taxon>
    </lineage>
</organism>
<dbReference type="Gene3D" id="3.40.50.620">
    <property type="entry name" value="HUPs"/>
    <property type="match status" value="1"/>
</dbReference>
<sequence length="515" mass="57362">MTTILWFKRDLRLADHPAMALAARGPDSVLPLYIAEPDYWALPDTSARQWAFTAECLDELRADCARHGAPLIVRRGEAVAVLSALCTRHGISRIVSHEETGNGWTYARDLRVAAWARAAGVAWHEVPQSGVVRRLPGRDGWSARRDRFLRAAQAEPVAATGVPFADLEEAPGPIPSAADLSLAPDPCPGRQRGGRSAALALLGGFLTERGQGYRAAMSSPLDGEWACSRLSPHLALGTLSGREAAQATGARQREVRGTRDGWAGSLKSFQSRLAWRDHFMQKLEDAPSLEFRCLHSAYDGMRPDTPDTARLAAWCEGRTGLPFVDACMRFLDHTGWLNFRMRSMLMAVASYHLWLDWRVTGLHLARRFTDYEPGIHWSQVQMQSGTTGMNTVRIYNPVKQGHDQDPDGTFTRRWVPELAEVPDAFVHEPWRWSGAESLADQGYPPPIVDVKEAARTARERVWAVRKGGAFREEAARIVHKHASRKDSAGHFVNDRQPRRRRPAAQDDDRQGSFGF</sequence>
<reference evidence="7 8" key="1">
    <citation type="submission" date="2018-05" db="EMBL/GenBank/DDBJ databases">
        <title>Rhodobacteraceae gen. nov., sp. nov. isolated from sea water.</title>
        <authorList>
            <person name="Ren Y."/>
        </authorList>
    </citation>
    <scope>NUCLEOTIDE SEQUENCE [LARGE SCALE GENOMIC DNA]</scope>
    <source>
        <strain evidence="7 8">TG-679</strain>
    </source>
</reference>
<evidence type="ECO:0000256" key="1">
    <source>
        <dbReference type="ARBA" id="ARBA00001932"/>
    </source>
</evidence>
<feature type="domain" description="Photolyase/cryptochrome alpha/beta" evidence="6">
    <location>
        <begin position="1"/>
        <end position="131"/>
    </location>
</feature>
<dbReference type="GO" id="GO:0003677">
    <property type="term" value="F:DNA binding"/>
    <property type="evidence" value="ECO:0007669"/>
    <property type="project" value="TreeGrafter"/>
</dbReference>
<evidence type="ECO:0000259" key="6">
    <source>
        <dbReference type="PROSITE" id="PS51645"/>
    </source>
</evidence>
<comment type="cofactor">
    <cofactor evidence="1">
        <name>(6R)-5,10-methylene-5,6,7,8-tetrahydrofolate</name>
        <dbReference type="ChEBI" id="CHEBI:15636"/>
    </cofactor>
</comment>
<dbReference type="PANTHER" id="PTHR11455:SF9">
    <property type="entry name" value="CRYPTOCHROME CIRCADIAN CLOCK 5 ISOFORM X1"/>
    <property type="match status" value="1"/>
</dbReference>
<dbReference type="AlphaFoldDB" id="A0A2V2LN87"/>
<dbReference type="OrthoDB" id="9772484at2"/>
<proteinExistence type="predicted"/>
<keyword evidence="7" id="KW-0456">Lyase</keyword>
<comment type="cofactor">
    <cofactor evidence="4">
        <name>FAD</name>
        <dbReference type="ChEBI" id="CHEBI:57692"/>
    </cofactor>
    <text evidence="4">Binds 1 FAD per subunit.</text>
</comment>
<name>A0A2V2LN87_9RHOB</name>
<dbReference type="SUPFAM" id="SSF52425">
    <property type="entry name" value="Cryptochrome/photolyase, N-terminal domain"/>
    <property type="match status" value="1"/>
</dbReference>
<dbReference type="GO" id="GO:0003904">
    <property type="term" value="F:deoxyribodipyrimidine photo-lyase activity"/>
    <property type="evidence" value="ECO:0007669"/>
    <property type="project" value="TreeGrafter"/>
</dbReference>
<dbReference type="InterPro" id="IPR006050">
    <property type="entry name" value="DNA_photolyase_N"/>
</dbReference>
<dbReference type="InterPro" id="IPR036155">
    <property type="entry name" value="Crypto/Photolyase_N_sf"/>
</dbReference>
<evidence type="ECO:0000256" key="5">
    <source>
        <dbReference type="SAM" id="MobiDB-lite"/>
    </source>
</evidence>
<dbReference type="RefSeq" id="WP_109811217.1">
    <property type="nucleotide sequence ID" value="NZ_QGKU01000030.1"/>
</dbReference>
<dbReference type="PANTHER" id="PTHR11455">
    <property type="entry name" value="CRYPTOCHROME"/>
    <property type="match status" value="1"/>
</dbReference>
<comment type="caution">
    <text evidence="7">The sequence shown here is derived from an EMBL/GenBank/DDBJ whole genome shotgun (WGS) entry which is preliminary data.</text>
</comment>
<feature type="compositionally biased region" description="Basic and acidic residues" evidence="5">
    <location>
        <begin position="484"/>
        <end position="496"/>
    </location>
</feature>
<gene>
    <name evidence="7" type="ORF">DKT77_08190</name>
</gene>
<dbReference type="Gene3D" id="1.25.40.80">
    <property type="match status" value="1"/>
</dbReference>
<evidence type="ECO:0000313" key="8">
    <source>
        <dbReference type="Proteomes" id="UP000245680"/>
    </source>
</evidence>
<dbReference type="InterPro" id="IPR005101">
    <property type="entry name" value="Cryptochr/Photolyase_FAD-bd"/>
</dbReference>
<feature type="binding site" evidence="4">
    <location>
        <position position="269"/>
    </location>
    <ligand>
        <name>FAD</name>
        <dbReference type="ChEBI" id="CHEBI:57692"/>
    </ligand>
</feature>
<feature type="binding site" evidence="4">
    <location>
        <position position="213"/>
    </location>
    <ligand>
        <name>FAD</name>
        <dbReference type="ChEBI" id="CHEBI:57692"/>
    </ligand>
</feature>
<feature type="compositionally biased region" description="Basic and acidic residues" evidence="5">
    <location>
        <begin position="503"/>
        <end position="515"/>
    </location>
</feature>
<dbReference type="GO" id="GO:0071949">
    <property type="term" value="F:FAD binding"/>
    <property type="evidence" value="ECO:0007669"/>
    <property type="project" value="TreeGrafter"/>
</dbReference>
<dbReference type="GO" id="GO:0009416">
    <property type="term" value="P:response to light stimulus"/>
    <property type="evidence" value="ECO:0007669"/>
    <property type="project" value="TreeGrafter"/>
</dbReference>
<evidence type="ECO:0000256" key="3">
    <source>
        <dbReference type="ARBA" id="ARBA00022827"/>
    </source>
</evidence>
<evidence type="ECO:0000313" key="7">
    <source>
        <dbReference type="EMBL" id="PWR03183.1"/>
    </source>
</evidence>